<gene>
    <name evidence="1" type="ORF">PCOR1329_LOCUS14103</name>
</gene>
<name>A0ABN9QTU3_9DINO</name>
<proteinExistence type="predicted"/>
<organism evidence="1 2">
    <name type="scientific">Prorocentrum cordatum</name>
    <dbReference type="NCBI Taxonomy" id="2364126"/>
    <lineage>
        <taxon>Eukaryota</taxon>
        <taxon>Sar</taxon>
        <taxon>Alveolata</taxon>
        <taxon>Dinophyceae</taxon>
        <taxon>Prorocentrales</taxon>
        <taxon>Prorocentraceae</taxon>
        <taxon>Prorocentrum</taxon>
    </lineage>
</organism>
<reference evidence="1" key="1">
    <citation type="submission" date="2023-10" db="EMBL/GenBank/DDBJ databases">
        <authorList>
            <person name="Chen Y."/>
            <person name="Shah S."/>
            <person name="Dougan E. K."/>
            <person name="Thang M."/>
            <person name="Chan C."/>
        </authorList>
    </citation>
    <scope>NUCLEOTIDE SEQUENCE [LARGE SCALE GENOMIC DNA]</scope>
</reference>
<protein>
    <submittedName>
        <fullName evidence="1">Uncharacterized protein</fullName>
    </submittedName>
</protein>
<evidence type="ECO:0000313" key="2">
    <source>
        <dbReference type="Proteomes" id="UP001189429"/>
    </source>
</evidence>
<comment type="caution">
    <text evidence="1">The sequence shown here is derived from an EMBL/GenBank/DDBJ whole genome shotgun (WGS) entry which is preliminary data.</text>
</comment>
<dbReference type="EMBL" id="CAUYUJ010004202">
    <property type="protein sequence ID" value="CAK0808527.1"/>
    <property type="molecule type" value="Genomic_DNA"/>
</dbReference>
<feature type="non-terminal residue" evidence="1">
    <location>
        <position position="198"/>
    </location>
</feature>
<sequence length="198" mass="21851">IDAKSRIVGIGYNGPDIVTLRCDAPTLTGTAFYILLQTVASWNCSLFGGDAFTAFLQADQTKAQREKPIYLRQPAEGSPGVQRGVLLLVQRAIVAIYGVMNSSVLLYNTSGRLTTVIGIHVNDLIGGAGAKDGGQPFASIRQRFIFGKWRDDELTYCGRHITKIKNGQILINQKEFCSQCFPAPLPRWRRIEEKTNFA</sequence>
<dbReference type="Proteomes" id="UP001189429">
    <property type="component" value="Unassembled WGS sequence"/>
</dbReference>
<accession>A0ABN9QTU3</accession>
<evidence type="ECO:0000313" key="1">
    <source>
        <dbReference type="EMBL" id="CAK0808527.1"/>
    </source>
</evidence>
<feature type="non-terminal residue" evidence="1">
    <location>
        <position position="1"/>
    </location>
</feature>
<keyword evidence="2" id="KW-1185">Reference proteome</keyword>